<gene>
    <name evidence="4" type="ORF">ACFSVN_06195</name>
</gene>
<protein>
    <submittedName>
        <fullName evidence="4">DUF4175 family protein</fullName>
    </submittedName>
</protein>
<feature type="transmembrane region" description="Helical" evidence="3">
    <location>
        <begin position="157"/>
        <end position="175"/>
    </location>
</feature>
<evidence type="ECO:0000256" key="1">
    <source>
        <dbReference type="SAM" id="Coils"/>
    </source>
</evidence>
<dbReference type="EMBL" id="JBHULI010000022">
    <property type="protein sequence ID" value="MFD2532028.1"/>
    <property type="molecule type" value="Genomic_DNA"/>
</dbReference>
<keyword evidence="3" id="KW-0472">Membrane</keyword>
<organism evidence="4 5">
    <name type="scientific">Gracilimonas halophila</name>
    <dbReference type="NCBI Taxonomy" id="1834464"/>
    <lineage>
        <taxon>Bacteria</taxon>
        <taxon>Pseudomonadati</taxon>
        <taxon>Balneolota</taxon>
        <taxon>Balneolia</taxon>
        <taxon>Balneolales</taxon>
        <taxon>Balneolaceae</taxon>
        <taxon>Gracilimonas</taxon>
    </lineage>
</organism>
<keyword evidence="3" id="KW-1133">Transmembrane helix</keyword>
<keyword evidence="3" id="KW-0812">Transmembrane</keyword>
<comment type="caution">
    <text evidence="4">The sequence shown here is derived from an EMBL/GenBank/DDBJ whole genome shotgun (WGS) entry which is preliminary data.</text>
</comment>
<feature type="compositionally biased region" description="Polar residues" evidence="2">
    <location>
        <begin position="786"/>
        <end position="798"/>
    </location>
</feature>
<evidence type="ECO:0000256" key="3">
    <source>
        <dbReference type="SAM" id="Phobius"/>
    </source>
</evidence>
<feature type="transmembrane region" description="Helical" evidence="3">
    <location>
        <begin position="32"/>
        <end position="50"/>
    </location>
</feature>
<evidence type="ECO:0000313" key="4">
    <source>
        <dbReference type="EMBL" id="MFD2532028.1"/>
    </source>
</evidence>
<keyword evidence="1" id="KW-0175">Coiled coil</keyword>
<feature type="compositionally biased region" description="Acidic residues" evidence="2">
    <location>
        <begin position="729"/>
        <end position="770"/>
    </location>
</feature>
<feature type="region of interest" description="Disordered" evidence="2">
    <location>
        <begin position="717"/>
        <end position="798"/>
    </location>
</feature>
<evidence type="ECO:0000256" key="2">
    <source>
        <dbReference type="SAM" id="MobiDB-lite"/>
    </source>
</evidence>
<reference evidence="5" key="1">
    <citation type="journal article" date="2019" name="Int. J. Syst. Evol. Microbiol.">
        <title>The Global Catalogue of Microorganisms (GCM) 10K type strain sequencing project: providing services to taxonomists for standard genome sequencing and annotation.</title>
        <authorList>
            <consortium name="The Broad Institute Genomics Platform"/>
            <consortium name="The Broad Institute Genome Sequencing Center for Infectious Disease"/>
            <person name="Wu L."/>
            <person name="Ma J."/>
        </authorList>
    </citation>
    <scope>NUCLEOTIDE SEQUENCE [LARGE SCALE GENOMIC DNA]</scope>
    <source>
        <strain evidence="5">KCTC 52042</strain>
    </source>
</reference>
<feature type="coiled-coil region" evidence="1">
    <location>
        <begin position="522"/>
        <end position="596"/>
    </location>
</feature>
<accession>A0ABW5JHX5</accession>
<feature type="region of interest" description="Disordered" evidence="2">
    <location>
        <begin position="1056"/>
        <end position="1082"/>
    </location>
</feature>
<name>A0ABW5JHX5_9BACT</name>
<feature type="transmembrane region" description="Helical" evidence="3">
    <location>
        <begin position="62"/>
        <end position="80"/>
    </location>
</feature>
<feature type="compositionally biased region" description="Low complexity" evidence="2">
    <location>
        <begin position="771"/>
        <end position="785"/>
    </location>
</feature>
<evidence type="ECO:0000313" key="5">
    <source>
        <dbReference type="Proteomes" id="UP001597460"/>
    </source>
</evidence>
<dbReference type="RefSeq" id="WP_390300092.1">
    <property type="nucleotide sequence ID" value="NZ_JBHULI010000022.1"/>
</dbReference>
<proteinExistence type="predicted"/>
<keyword evidence="5" id="KW-1185">Reference proteome</keyword>
<dbReference type="Proteomes" id="UP001597460">
    <property type="component" value="Unassembled WGS sequence"/>
</dbReference>
<feature type="region of interest" description="Disordered" evidence="2">
    <location>
        <begin position="678"/>
        <end position="697"/>
    </location>
</feature>
<sequence length="1129" mass="130250">MENSGIHNSTQEVQKHLHSAFSSLVSKRKGILLLRSFLILFAGFTALIIAEHVVYLSIPTKLILILSVLISSVVTFWKGYKNAGSESFTHFYREFSRKSKLPELKDTLDLEKSGEGNRALIDAAIFQNLSKIDSERLSDSLDDHIRSSQNYTAYKRLMNLNIAVLVVFVATSFNFSDATFRTFSFWKTFEKPNPYSFTISPGNVTQEQGSPFEVTIDFEGDLIPDEVELKIKTSVEEEYRTRAMEVSGSTFSSITQDLNNDLQYYVEMDGYQSQTYNADVQLRPRFSELRATVIPPDYTGLDSTVNTYPISQIRAYEGSRLELSGTMNKAVTSLQLYTKKNSSGLPVQTDSTFIYDLEVTEDDTLRFYIEDENGLTNRNPFQIVISPQNDEYPLAEIIEPENNIREVNPSDIDILYRASDDFGLTGASLNYELRRAYVEEPITGSISFEPPTQGNLNSYVWDLAEFELSPQDILTFWVTVQDNDGYNGYKSSDSRIITLEVPSLVEYFDDIDKKEDEVETDLSDISEAFEQTREQYERFKEQMKDNPENPGYEEKRELEQVQKQQEEVQSRIDELNEKFEELKNELSEDNMLSEETQKAYEELQKLLEEIDDPAYREALEKLQEQFEQMTPEQMRQAMQNLEFNEELYKERLERTIELFKQIKLNSDLDKLARSFEDMARREGERDSQEADKTDQAKNEQLQKTLEENEDLKQKIESLSENTSSKNEQEIGDFQEETKEELDELSEEIEEEISNPDESKEENEQGNENEQDSSGQGESSSQGRQQKYQQLAEQTKEMMSQMGQNQMQLNIAGLQYVLYSLLNISLEQENLTTLASNTENRSQAFVTYARNQSNVEGIFSSISDSLFQLSTEIPQFSNEINKKKLEVQERLQRSLEQMSERNREQSSVASRQALGGINDISFMVANLLEELQNSEGGGSGGSGMSMQQMIEQMQQSGENQQQLNKMLQEMINDMQGERLSQDQMERLDQIARQQNEIRKQLQELQQSGELDGDRLGSEIQRMIEDMEDTINDLRGGAADPTLIERQQNILSRMLEAEQAMQEQGEEDEREGSNPDQFNRATPPELTLEELEKEIQNRLNDPNFTKYSPDYQRLIENYFELLKQLQKREIQ</sequence>